<dbReference type="GO" id="GO:0005524">
    <property type="term" value="F:ATP binding"/>
    <property type="evidence" value="ECO:0007669"/>
    <property type="project" value="InterPro"/>
</dbReference>
<dbReference type="Pfam" id="PF00271">
    <property type="entry name" value="Helicase_C"/>
    <property type="match status" value="1"/>
</dbReference>
<dbReference type="STRING" id="71784.A0A1Y2BAX9"/>
<evidence type="ECO:0000256" key="1">
    <source>
        <dbReference type="ARBA" id="ARBA00022741"/>
    </source>
</evidence>
<feature type="compositionally biased region" description="Low complexity" evidence="4">
    <location>
        <begin position="1"/>
        <end position="33"/>
    </location>
</feature>
<dbReference type="InterPro" id="IPR000330">
    <property type="entry name" value="SNF2_N"/>
</dbReference>
<dbReference type="InterPro" id="IPR038718">
    <property type="entry name" value="SNF2-like_sf"/>
</dbReference>
<protein>
    <submittedName>
        <fullName evidence="7">SNF2 family N-terminal domain-domain-containing protein</fullName>
    </submittedName>
</protein>
<feature type="domain" description="Helicase C-terminal" evidence="6">
    <location>
        <begin position="622"/>
        <end position="776"/>
    </location>
</feature>
<dbReference type="SMART" id="SM00490">
    <property type="entry name" value="HELICc"/>
    <property type="match status" value="1"/>
</dbReference>
<dbReference type="FunFam" id="3.40.50.10810:FF:000063">
    <property type="entry name" value="Chromosome 12, whole genome shotgun sequence"/>
    <property type="match status" value="1"/>
</dbReference>
<keyword evidence="2" id="KW-0378">Hydrolase</keyword>
<dbReference type="GO" id="GO:0016787">
    <property type="term" value="F:hydrolase activity"/>
    <property type="evidence" value="ECO:0007669"/>
    <property type="project" value="UniProtKB-KW"/>
</dbReference>
<dbReference type="InterPro" id="IPR001650">
    <property type="entry name" value="Helicase_C-like"/>
</dbReference>
<dbReference type="FunFam" id="3.40.50.300:FF:001315">
    <property type="entry name" value="SNF2 family helicase/ATPase PasG"/>
    <property type="match status" value="1"/>
</dbReference>
<dbReference type="Gene3D" id="3.40.50.10810">
    <property type="entry name" value="Tandem AAA-ATPase domain"/>
    <property type="match status" value="1"/>
</dbReference>
<reference evidence="7 8" key="1">
    <citation type="submission" date="2016-07" db="EMBL/GenBank/DDBJ databases">
        <title>Pervasive Adenine N6-methylation of Active Genes in Fungi.</title>
        <authorList>
            <consortium name="DOE Joint Genome Institute"/>
            <person name="Mondo S.J."/>
            <person name="Dannebaum R.O."/>
            <person name="Kuo R.C."/>
            <person name="Labutti K."/>
            <person name="Haridas S."/>
            <person name="Kuo A."/>
            <person name="Salamov A."/>
            <person name="Ahrendt S.R."/>
            <person name="Lipzen A."/>
            <person name="Sullivan W."/>
            <person name="Andreopoulos W.B."/>
            <person name="Clum A."/>
            <person name="Lindquist E."/>
            <person name="Daum C."/>
            <person name="Ramamoorthy G.K."/>
            <person name="Gryganskyi A."/>
            <person name="Culley D."/>
            <person name="Magnuson J.K."/>
            <person name="James T.Y."/>
            <person name="O'Malley M.A."/>
            <person name="Stajich J.E."/>
            <person name="Spatafora J.W."/>
            <person name="Visel A."/>
            <person name="Grigoriev I.V."/>
        </authorList>
    </citation>
    <scope>NUCLEOTIDE SEQUENCE [LARGE SCALE GENOMIC DNA]</scope>
    <source>
        <strain evidence="7 8">68-887.2</strain>
    </source>
</reference>
<dbReference type="PANTHER" id="PTHR10799">
    <property type="entry name" value="SNF2/RAD54 HELICASE FAMILY"/>
    <property type="match status" value="1"/>
</dbReference>
<evidence type="ECO:0000256" key="3">
    <source>
        <dbReference type="ARBA" id="ARBA00022840"/>
    </source>
</evidence>
<dbReference type="InterPro" id="IPR014001">
    <property type="entry name" value="Helicase_ATP-bd"/>
</dbReference>
<evidence type="ECO:0000259" key="6">
    <source>
        <dbReference type="PROSITE" id="PS51194"/>
    </source>
</evidence>
<evidence type="ECO:0000313" key="8">
    <source>
        <dbReference type="Proteomes" id="UP000193986"/>
    </source>
</evidence>
<dbReference type="InterPro" id="IPR049730">
    <property type="entry name" value="SNF2/RAD54-like_C"/>
</dbReference>
<proteinExistence type="predicted"/>
<feature type="compositionally biased region" description="Basic and acidic residues" evidence="4">
    <location>
        <begin position="153"/>
        <end position="168"/>
    </location>
</feature>
<feature type="region of interest" description="Disordered" evidence="4">
    <location>
        <begin position="1"/>
        <end position="44"/>
    </location>
</feature>
<dbReference type="EMBL" id="MCFC01000012">
    <property type="protein sequence ID" value="ORY32001.1"/>
    <property type="molecule type" value="Genomic_DNA"/>
</dbReference>
<comment type="caution">
    <text evidence="7">The sequence shown here is derived from an EMBL/GenBank/DDBJ whole genome shotgun (WGS) entry which is preliminary data.</text>
</comment>
<dbReference type="AlphaFoldDB" id="A0A1Y2BAX9"/>
<feature type="compositionally biased region" description="Basic and acidic residues" evidence="4">
    <location>
        <begin position="97"/>
        <end position="108"/>
    </location>
</feature>
<sequence>MTSIVSASASAVPSLTASSSTTPMTTSPRTASPGLQDVVKTATDEDGVVNVEEIKEELQEEIESDPQASARAARLSFLLDKSTIYAKIIGDRMARQQIEKQKAEERAAARKNKKRGTEPPHRDGLRDVKKEKNEEISSKRKRKSDVGGVGKKVKTEAGEAEEVEKLEINETEPPSTSVPQEEEEGQGEEAKQYSFEQPALVTGAKLRDYQLAGVQWMISLYENGLNGILADEMGLGKTLQTISFLAHLRSKGTWGPFLIVCPLSVLNNWIMEFEKFTPSIPVIMYHGAPDHRAHLRATRLQPPIAAGVGNMNKRKSTGSYSGQTTQTFPVVVTTYEMCMKDRKFLSGFQWKFIVVDEGHRLKNLDCKLIRELKTYTSANRMILTGTPLHNNLAELWSLLNFILPDIFDDLDSFQQWFNFDEMSASGDATESLLNKSSIVSSLHAILKPFLLRRLKVDVEKDLPPKKEYLLYAPLTQQQKDIYQAIVSRQIRQYLVDKKSGTSQEAVPEVKEETILDETPGKKTRKQARKSYKIEENDSRYLRELELRRDEPAVVKEKSAAEIGREWAHKQATKHVNNMHLQNLVMQLRKISSHPFLFDWPSDPSGQLVVNEDLVNASGKMLLLNRLLDALFDRGHKVLIFSQFTTMLDVIEDWATSYKGWKICRIDGSTSQQLRREQMEEFNNGKGDDACKLFLLSTRAGGLGVNLVAADTVIFFDQDWNPQMDLQAQDRAHRIGQTRPVLIFRLVSAHTVETHILQKAGNKRKLEALVISQGKFGRVVDENGKVLLGRKAGKAGNKESVADMAKALLDLEGEEINIASADDTIIGDADLEILLDRSPAAYAREKGWSAGLGKAGAAGRSEQIKKGEKTAFEVFVPAKDDVQDGLAQMFGGDDEKEEE</sequence>
<dbReference type="Proteomes" id="UP000193986">
    <property type="component" value="Unassembled WGS sequence"/>
</dbReference>
<feature type="domain" description="Helicase ATP-binding" evidence="5">
    <location>
        <begin position="218"/>
        <end position="405"/>
    </location>
</feature>
<evidence type="ECO:0000256" key="4">
    <source>
        <dbReference type="SAM" id="MobiDB-lite"/>
    </source>
</evidence>
<evidence type="ECO:0000313" key="7">
    <source>
        <dbReference type="EMBL" id="ORY32001.1"/>
    </source>
</evidence>
<dbReference type="OrthoDB" id="5857104at2759"/>
<dbReference type="Pfam" id="PF00176">
    <property type="entry name" value="SNF2-rel_dom"/>
    <property type="match status" value="1"/>
</dbReference>
<dbReference type="InterPro" id="IPR027417">
    <property type="entry name" value="P-loop_NTPase"/>
</dbReference>
<dbReference type="SMART" id="SM00487">
    <property type="entry name" value="DEXDc"/>
    <property type="match status" value="1"/>
</dbReference>
<dbReference type="PROSITE" id="PS51192">
    <property type="entry name" value="HELICASE_ATP_BIND_1"/>
    <property type="match status" value="1"/>
</dbReference>
<keyword evidence="8" id="KW-1185">Reference proteome</keyword>
<dbReference type="Gene3D" id="3.40.50.300">
    <property type="entry name" value="P-loop containing nucleotide triphosphate hydrolases"/>
    <property type="match status" value="1"/>
</dbReference>
<name>A0A1Y2BAX9_9TREE</name>
<keyword evidence="3" id="KW-0067">ATP-binding</keyword>
<dbReference type="InParanoid" id="A0A1Y2BAX9"/>
<evidence type="ECO:0000256" key="2">
    <source>
        <dbReference type="ARBA" id="ARBA00022801"/>
    </source>
</evidence>
<feature type="compositionally biased region" description="Basic and acidic residues" evidence="4">
    <location>
        <begin position="115"/>
        <end position="138"/>
    </location>
</feature>
<feature type="region of interest" description="Disordered" evidence="4">
    <location>
        <begin position="97"/>
        <end position="194"/>
    </location>
</feature>
<dbReference type="SUPFAM" id="SSF52540">
    <property type="entry name" value="P-loop containing nucleoside triphosphate hydrolases"/>
    <property type="match status" value="2"/>
</dbReference>
<dbReference type="CDD" id="cd18793">
    <property type="entry name" value="SF2_C_SNF"/>
    <property type="match status" value="1"/>
</dbReference>
<gene>
    <name evidence="7" type="ORF">BCR39DRAFT_525137</name>
</gene>
<evidence type="ECO:0000259" key="5">
    <source>
        <dbReference type="PROSITE" id="PS51192"/>
    </source>
</evidence>
<accession>A0A1Y2BAX9</accession>
<organism evidence="7 8">
    <name type="scientific">Naematelia encephala</name>
    <dbReference type="NCBI Taxonomy" id="71784"/>
    <lineage>
        <taxon>Eukaryota</taxon>
        <taxon>Fungi</taxon>
        <taxon>Dikarya</taxon>
        <taxon>Basidiomycota</taxon>
        <taxon>Agaricomycotina</taxon>
        <taxon>Tremellomycetes</taxon>
        <taxon>Tremellales</taxon>
        <taxon>Naemateliaceae</taxon>
        <taxon>Naematelia</taxon>
    </lineage>
</organism>
<keyword evidence="1" id="KW-0547">Nucleotide-binding</keyword>
<dbReference type="PROSITE" id="PS51194">
    <property type="entry name" value="HELICASE_CTER"/>
    <property type="match status" value="1"/>
</dbReference>